<feature type="transmembrane region" description="Helical" evidence="2">
    <location>
        <begin position="117"/>
        <end position="136"/>
    </location>
</feature>
<keyword evidence="2" id="KW-0812">Transmembrane</keyword>
<feature type="transmembrane region" description="Helical" evidence="2">
    <location>
        <begin position="85"/>
        <end position="105"/>
    </location>
</feature>
<reference evidence="4" key="2">
    <citation type="submission" date="2020-04" db="EMBL/GenBank/DDBJ databases">
        <authorList>
            <consortium name="NCBI Genome Project"/>
        </authorList>
    </citation>
    <scope>NUCLEOTIDE SEQUENCE</scope>
    <source>
        <strain evidence="4">CBS 342.82</strain>
    </source>
</reference>
<evidence type="ECO:0000313" key="4">
    <source>
        <dbReference type="RefSeq" id="XP_033460236.1"/>
    </source>
</evidence>
<evidence type="ECO:0000313" key="3">
    <source>
        <dbReference type="Proteomes" id="UP000504637"/>
    </source>
</evidence>
<sequence length="389" mass="43163">MPPRTPILLRASQAIATKFPRLTPLASKLSRMHDDITDFGIFAGVAIQFSSNVSQTVHRIRRHIASDDGGLADASAMKASFTPTFAMIGVAGAVLAQIAVQTLSMPSLQEVTWLAEAFFVLCLVSGSFAVIFSCVLQSTLGNLHTPAEFQAWITHGLSSETVETLDLFEQLEQDPRSDLTSHFGKKSISTLKRALKLRRPRPSLIAVFTLTAPMQLLELSVAMLLMGYSVYFVSIPLKLPNGDRSGAIFILYMIGISFGTVPGYFPFLRKVFALFESQKVQRMRPMLQEIQTVLHRTDPEANKGQPDNLPGAGRPYSEHENQEDVLKTMNELIRLQSEQLVQQQHLLQIMSQRLISTPMSYPIRKASYDHTPTSSRASVDSFCNSPKHI</sequence>
<feature type="transmembrane region" description="Helical" evidence="2">
    <location>
        <begin position="246"/>
        <end position="267"/>
    </location>
</feature>
<accession>A0A6J3M575</accession>
<keyword evidence="2" id="KW-1133">Transmembrane helix</keyword>
<reference evidence="4" key="1">
    <citation type="submission" date="2020-01" db="EMBL/GenBank/DDBJ databases">
        <authorList>
            <consortium name="DOE Joint Genome Institute"/>
            <person name="Haridas S."/>
            <person name="Albert R."/>
            <person name="Binder M."/>
            <person name="Bloem J."/>
            <person name="Labutti K."/>
            <person name="Salamov A."/>
            <person name="Andreopoulos B."/>
            <person name="Baker S.E."/>
            <person name="Barry K."/>
            <person name="Bills G."/>
            <person name="Bluhm B.H."/>
            <person name="Cannon C."/>
            <person name="Castanera R."/>
            <person name="Culley D.E."/>
            <person name="Daum C."/>
            <person name="Ezra D."/>
            <person name="Gonzalez J.B."/>
            <person name="Henrissat B."/>
            <person name="Kuo A."/>
            <person name="Liang C."/>
            <person name="Lipzen A."/>
            <person name="Lutzoni F."/>
            <person name="Magnuson J."/>
            <person name="Mondo S."/>
            <person name="Nolan M."/>
            <person name="Ohm R."/>
            <person name="Pangilinan J."/>
            <person name="Park H.-J."/>
            <person name="Ramirez L."/>
            <person name="Alfaro M."/>
            <person name="Sun H."/>
            <person name="Tritt A."/>
            <person name="Yoshinaga Y."/>
            <person name="Zwiers L.-H."/>
            <person name="Turgeon B.G."/>
            <person name="Goodwin S.B."/>
            <person name="Spatafora J.W."/>
            <person name="Crous P.W."/>
            <person name="Grigoriev I.V."/>
        </authorList>
    </citation>
    <scope>NUCLEOTIDE SEQUENCE</scope>
    <source>
        <strain evidence="4">CBS 342.82</strain>
    </source>
</reference>
<protein>
    <submittedName>
        <fullName evidence="4">Uncharacterized protein</fullName>
    </submittedName>
</protein>
<name>A0A6J3M575_9PEZI</name>
<dbReference type="OrthoDB" id="4941332at2759"/>
<dbReference type="GeneID" id="54357576"/>
<dbReference type="Proteomes" id="UP000504637">
    <property type="component" value="Unplaced"/>
</dbReference>
<dbReference type="AlphaFoldDB" id="A0A6J3M575"/>
<organism evidence="4">
    <name type="scientific">Dissoconium aciculare CBS 342.82</name>
    <dbReference type="NCBI Taxonomy" id="1314786"/>
    <lineage>
        <taxon>Eukaryota</taxon>
        <taxon>Fungi</taxon>
        <taxon>Dikarya</taxon>
        <taxon>Ascomycota</taxon>
        <taxon>Pezizomycotina</taxon>
        <taxon>Dothideomycetes</taxon>
        <taxon>Dothideomycetidae</taxon>
        <taxon>Mycosphaerellales</taxon>
        <taxon>Dissoconiaceae</taxon>
        <taxon>Dissoconium</taxon>
    </lineage>
</organism>
<feature type="region of interest" description="Disordered" evidence="1">
    <location>
        <begin position="297"/>
        <end position="317"/>
    </location>
</feature>
<reference evidence="4" key="3">
    <citation type="submission" date="2025-08" db="UniProtKB">
        <authorList>
            <consortium name="RefSeq"/>
        </authorList>
    </citation>
    <scope>IDENTIFICATION</scope>
    <source>
        <strain evidence="4">CBS 342.82</strain>
    </source>
</reference>
<evidence type="ECO:0000256" key="1">
    <source>
        <dbReference type="SAM" id="MobiDB-lite"/>
    </source>
</evidence>
<feature type="compositionally biased region" description="Polar residues" evidence="1">
    <location>
        <begin position="370"/>
        <end position="389"/>
    </location>
</feature>
<keyword evidence="3" id="KW-1185">Reference proteome</keyword>
<proteinExistence type="predicted"/>
<feature type="region of interest" description="Disordered" evidence="1">
    <location>
        <begin position="366"/>
        <end position="389"/>
    </location>
</feature>
<evidence type="ECO:0000256" key="2">
    <source>
        <dbReference type="SAM" id="Phobius"/>
    </source>
</evidence>
<dbReference type="RefSeq" id="XP_033460236.1">
    <property type="nucleotide sequence ID" value="XM_033599777.1"/>
</dbReference>
<feature type="transmembrane region" description="Helical" evidence="2">
    <location>
        <begin position="203"/>
        <end position="226"/>
    </location>
</feature>
<keyword evidence="2" id="KW-0472">Membrane</keyword>
<gene>
    <name evidence="4" type="ORF">K489DRAFT_227215</name>
</gene>